<dbReference type="Proteomes" id="UP001374535">
    <property type="component" value="Chromosome 8"/>
</dbReference>
<proteinExistence type="predicted"/>
<organism evidence="1 2">
    <name type="scientific">Vigna mungo</name>
    <name type="common">Black gram</name>
    <name type="synonym">Phaseolus mungo</name>
    <dbReference type="NCBI Taxonomy" id="3915"/>
    <lineage>
        <taxon>Eukaryota</taxon>
        <taxon>Viridiplantae</taxon>
        <taxon>Streptophyta</taxon>
        <taxon>Embryophyta</taxon>
        <taxon>Tracheophyta</taxon>
        <taxon>Spermatophyta</taxon>
        <taxon>Magnoliopsida</taxon>
        <taxon>eudicotyledons</taxon>
        <taxon>Gunneridae</taxon>
        <taxon>Pentapetalae</taxon>
        <taxon>rosids</taxon>
        <taxon>fabids</taxon>
        <taxon>Fabales</taxon>
        <taxon>Fabaceae</taxon>
        <taxon>Papilionoideae</taxon>
        <taxon>50 kb inversion clade</taxon>
        <taxon>NPAAA clade</taxon>
        <taxon>indigoferoid/millettioid clade</taxon>
        <taxon>Phaseoleae</taxon>
        <taxon>Vigna</taxon>
    </lineage>
</organism>
<protein>
    <submittedName>
        <fullName evidence="1">Uncharacterized protein</fullName>
    </submittedName>
</protein>
<accession>A0AAQ3N168</accession>
<dbReference type="AlphaFoldDB" id="A0AAQ3N168"/>
<gene>
    <name evidence="1" type="ORF">V8G54_026769</name>
</gene>
<evidence type="ECO:0000313" key="2">
    <source>
        <dbReference type="Proteomes" id="UP001374535"/>
    </source>
</evidence>
<dbReference type="EMBL" id="CP144693">
    <property type="protein sequence ID" value="WVZ00700.1"/>
    <property type="molecule type" value="Genomic_DNA"/>
</dbReference>
<keyword evidence="2" id="KW-1185">Reference proteome</keyword>
<name>A0AAQ3N168_VIGMU</name>
<reference evidence="1 2" key="1">
    <citation type="journal article" date="2023" name="Life. Sci Alliance">
        <title>Evolutionary insights into 3D genome organization and epigenetic landscape of Vigna mungo.</title>
        <authorList>
            <person name="Junaid A."/>
            <person name="Singh B."/>
            <person name="Bhatia S."/>
        </authorList>
    </citation>
    <scope>NUCLEOTIDE SEQUENCE [LARGE SCALE GENOMIC DNA]</scope>
    <source>
        <strain evidence="1">Urdbean</strain>
    </source>
</reference>
<evidence type="ECO:0000313" key="1">
    <source>
        <dbReference type="EMBL" id="WVZ00700.1"/>
    </source>
</evidence>
<sequence length="220" mass="24270">MHGGIGGGDSNDRVVEKKNREQGILLYFQRVVSEFGFALVCKHGQNYITSIVEGETPPFCKRPYSNICAPVAVLAAVPSKGEGLFEKLVIEKVSPCPSQFLDLTTTVEVNETVKEFLRRYFIYRDDCVGVVVGVVVGFANAIYYHVCSFCKGDDSFESIELKVSRFSVWTSELLICQPECSLGVEVLGIYLSIAKHCGKSGQHMMDSCKGHSEHIMLGLV</sequence>